<sequence>MKHRLRWLGHHRCLRRIADIQWKHHVSNAEVRHHVFRHRDDNEISVTILKHRLWWLGHVLRMSSHRSTRRALFADSGTGWKKRRGGQ</sequence>
<protein>
    <submittedName>
        <fullName evidence="1">Uncharacterized protein</fullName>
    </submittedName>
</protein>
<evidence type="ECO:0000313" key="2">
    <source>
        <dbReference type="Proteomes" id="UP000269396"/>
    </source>
</evidence>
<dbReference type="EMBL" id="UZAL01034634">
    <property type="protein sequence ID" value="VDP65826.1"/>
    <property type="molecule type" value="Genomic_DNA"/>
</dbReference>
<name>A0A3P8JGU8_9TREM</name>
<proteinExistence type="predicted"/>
<evidence type="ECO:0000313" key="1">
    <source>
        <dbReference type="EMBL" id="VDP65826.1"/>
    </source>
</evidence>
<dbReference type="AlphaFoldDB" id="A0A3P8JGU8"/>
<accession>A0A3P8JGU8</accession>
<gene>
    <name evidence="1" type="ORF">SMTD_LOCUS14426</name>
</gene>
<dbReference type="Proteomes" id="UP000269396">
    <property type="component" value="Unassembled WGS sequence"/>
</dbReference>
<organism evidence="1 2">
    <name type="scientific">Schistosoma mattheei</name>
    <dbReference type="NCBI Taxonomy" id="31246"/>
    <lineage>
        <taxon>Eukaryota</taxon>
        <taxon>Metazoa</taxon>
        <taxon>Spiralia</taxon>
        <taxon>Lophotrochozoa</taxon>
        <taxon>Platyhelminthes</taxon>
        <taxon>Trematoda</taxon>
        <taxon>Digenea</taxon>
        <taxon>Strigeidida</taxon>
        <taxon>Schistosomatoidea</taxon>
        <taxon>Schistosomatidae</taxon>
        <taxon>Schistosoma</taxon>
    </lineage>
</organism>
<keyword evidence="2" id="KW-1185">Reference proteome</keyword>
<reference evidence="1 2" key="1">
    <citation type="submission" date="2018-11" db="EMBL/GenBank/DDBJ databases">
        <authorList>
            <consortium name="Pathogen Informatics"/>
        </authorList>
    </citation>
    <scope>NUCLEOTIDE SEQUENCE [LARGE SCALE GENOMIC DNA]</scope>
    <source>
        <strain>Denwood</strain>
        <strain evidence="2">Zambia</strain>
    </source>
</reference>